<protein>
    <submittedName>
        <fullName evidence="2">Uncharacterized protein</fullName>
    </submittedName>
</protein>
<accession>A0A2T0RPT7</accession>
<evidence type="ECO:0000313" key="3">
    <source>
        <dbReference type="Proteomes" id="UP000239480"/>
    </source>
</evidence>
<feature type="region of interest" description="Disordered" evidence="1">
    <location>
        <begin position="117"/>
        <end position="138"/>
    </location>
</feature>
<proteinExistence type="predicted"/>
<dbReference type="Proteomes" id="UP000239480">
    <property type="component" value="Unassembled WGS sequence"/>
</dbReference>
<dbReference type="RefSeq" id="WP_106205459.1">
    <property type="nucleotide sequence ID" value="NZ_PVTD01000005.1"/>
</dbReference>
<evidence type="ECO:0000256" key="1">
    <source>
        <dbReference type="SAM" id="MobiDB-lite"/>
    </source>
</evidence>
<evidence type="ECO:0000313" key="2">
    <source>
        <dbReference type="EMBL" id="PRY23152.1"/>
    </source>
</evidence>
<sequence>MKKAQRRPLRENGKRPRTKAAWKAAVAKRLGEERAAGRGLRDPLCYGVLAAMMLDLSGDGEICGALAPVAVLLGCEEHEAGKARDKWHVAGWVSFSLGGPPARLVVRLKWPLPPMPLKPRHRHDQGPAVPVAPSRFLQ</sequence>
<reference evidence="2 3" key="1">
    <citation type="submission" date="2018-03" db="EMBL/GenBank/DDBJ databases">
        <title>Genomic Encyclopedia of Archaeal and Bacterial Type Strains, Phase II (KMG-II): from individual species to whole genera.</title>
        <authorList>
            <person name="Goeker M."/>
        </authorList>
    </citation>
    <scope>NUCLEOTIDE SEQUENCE [LARGE SCALE GENOMIC DNA]</scope>
    <source>
        <strain evidence="2 3">DSM 29328</strain>
    </source>
</reference>
<dbReference type="EMBL" id="PVTD01000005">
    <property type="protein sequence ID" value="PRY23152.1"/>
    <property type="molecule type" value="Genomic_DNA"/>
</dbReference>
<gene>
    <name evidence="2" type="ORF">CLV78_105206</name>
</gene>
<keyword evidence="3" id="KW-1185">Reference proteome</keyword>
<name>A0A2T0RPT7_9RHOB</name>
<dbReference type="AlphaFoldDB" id="A0A2T0RPT7"/>
<comment type="caution">
    <text evidence="2">The sequence shown here is derived from an EMBL/GenBank/DDBJ whole genome shotgun (WGS) entry which is preliminary data.</text>
</comment>
<organism evidence="2 3">
    <name type="scientific">Aliiruegeria haliotis</name>
    <dbReference type="NCBI Taxonomy" id="1280846"/>
    <lineage>
        <taxon>Bacteria</taxon>
        <taxon>Pseudomonadati</taxon>
        <taxon>Pseudomonadota</taxon>
        <taxon>Alphaproteobacteria</taxon>
        <taxon>Rhodobacterales</taxon>
        <taxon>Roseobacteraceae</taxon>
        <taxon>Aliiruegeria</taxon>
    </lineage>
</organism>